<keyword evidence="9" id="KW-1185">Reference proteome</keyword>
<reference evidence="8" key="1">
    <citation type="journal article" date="2022" name="Int. J. Mol. Sci.">
        <title>Draft Genome of Tanacetum Coccineum: Genomic Comparison of Closely Related Tanacetum-Family Plants.</title>
        <authorList>
            <person name="Yamashiro T."/>
            <person name="Shiraishi A."/>
            <person name="Nakayama K."/>
            <person name="Satake H."/>
        </authorList>
    </citation>
    <scope>NUCLEOTIDE SEQUENCE</scope>
</reference>
<keyword evidence="2" id="KW-0548">Nucleotidyltransferase</keyword>
<dbReference type="GO" id="GO:0003887">
    <property type="term" value="F:DNA-directed DNA polymerase activity"/>
    <property type="evidence" value="ECO:0007669"/>
    <property type="project" value="UniProtKB-KW"/>
</dbReference>
<evidence type="ECO:0000259" key="7">
    <source>
        <dbReference type="Pfam" id="PF17917"/>
    </source>
</evidence>
<evidence type="ECO:0000256" key="3">
    <source>
        <dbReference type="ARBA" id="ARBA00022722"/>
    </source>
</evidence>
<evidence type="ECO:0000313" key="8">
    <source>
        <dbReference type="EMBL" id="GJT34855.1"/>
    </source>
</evidence>
<dbReference type="EMBL" id="BQNB010015000">
    <property type="protein sequence ID" value="GJT34855.1"/>
    <property type="molecule type" value="Genomic_DNA"/>
</dbReference>
<evidence type="ECO:0000256" key="1">
    <source>
        <dbReference type="ARBA" id="ARBA00022679"/>
    </source>
</evidence>
<reference evidence="8" key="2">
    <citation type="submission" date="2022-01" db="EMBL/GenBank/DDBJ databases">
        <authorList>
            <person name="Yamashiro T."/>
            <person name="Shiraishi A."/>
            <person name="Satake H."/>
            <person name="Nakayama K."/>
        </authorList>
    </citation>
    <scope>NUCLEOTIDE SEQUENCE</scope>
</reference>
<evidence type="ECO:0000256" key="2">
    <source>
        <dbReference type="ARBA" id="ARBA00022695"/>
    </source>
</evidence>
<keyword evidence="3" id="KW-0540">Nuclease</keyword>
<evidence type="ECO:0000256" key="4">
    <source>
        <dbReference type="ARBA" id="ARBA00022759"/>
    </source>
</evidence>
<dbReference type="InterPro" id="IPR041373">
    <property type="entry name" value="RT_RNaseH"/>
</dbReference>
<evidence type="ECO:0000256" key="6">
    <source>
        <dbReference type="ARBA" id="ARBA00022918"/>
    </source>
</evidence>
<dbReference type="SUPFAM" id="SSF56672">
    <property type="entry name" value="DNA/RNA polymerases"/>
    <property type="match status" value="1"/>
</dbReference>
<dbReference type="PANTHER" id="PTHR34072">
    <property type="entry name" value="ENZYMATIC POLYPROTEIN-RELATED"/>
    <property type="match status" value="1"/>
</dbReference>
<keyword evidence="5" id="KW-0378">Hydrolase</keyword>
<evidence type="ECO:0000256" key="5">
    <source>
        <dbReference type="ARBA" id="ARBA00022801"/>
    </source>
</evidence>
<name>A0ABQ5D7M0_9ASTR</name>
<gene>
    <name evidence="8" type="ORF">Tco_0925274</name>
</gene>
<dbReference type="InterPro" id="IPR043502">
    <property type="entry name" value="DNA/RNA_pol_sf"/>
</dbReference>
<dbReference type="CDD" id="cd09274">
    <property type="entry name" value="RNase_HI_RT_Ty3"/>
    <property type="match status" value="1"/>
</dbReference>
<dbReference type="Gene3D" id="3.10.20.370">
    <property type="match status" value="1"/>
</dbReference>
<protein>
    <submittedName>
        <fullName evidence="8">DNA-directed DNA polymerase</fullName>
    </submittedName>
</protein>
<comment type="caution">
    <text evidence="8">The sequence shown here is derived from an EMBL/GenBank/DDBJ whole genome shotgun (WGS) entry which is preliminary data.</text>
</comment>
<dbReference type="Proteomes" id="UP001151760">
    <property type="component" value="Unassembled WGS sequence"/>
</dbReference>
<feature type="domain" description="Reverse transcriptase RNase H-like" evidence="7">
    <location>
        <begin position="67"/>
        <end position="165"/>
    </location>
</feature>
<proteinExistence type="predicted"/>
<keyword evidence="8" id="KW-0239">DNA-directed DNA polymerase</keyword>
<accession>A0ABQ5D7M0</accession>
<organism evidence="8 9">
    <name type="scientific">Tanacetum coccineum</name>
    <dbReference type="NCBI Taxonomy" id="301880"/>
    <lineage>
        <taxon>Eukaryota</taxon>
        <taxon>Viridiplantae</taxon>
        <taxon>Streptophyta</taxon>
        <taxon>Embryophyta</taxon>
        <taxon>Tracheophyta</taxon>
        <taxon>Spermatophyta</taxon>
        <taxon>Magnoliopsida</taxon>
        <taxon>eudicotyledons</taxon>
        <taxon>Gunneridae</taxon>
        <taxon>Pentapetalae</taxon>
        <taxon>asterids</taxon>
        <taxon>campanulids</taxon>
        <taxon>Asterales</taxon>
        <taxon>Asteraceae</taxon>
        <taxon>Asteroideae</taxon>
        <taxon>Anthemideae</taxon>
        <taxon>Anthemidinae</taxon>
        <taxon>Tanacetum</taxon>
    </lineage>
</organism>
<dbReference type="PANTHER" id="PTHR34072:SF44">
    <property type="entry name" value="RNA-DIRECTED DNA POLYMERASE"/>
    <property type="match status" value="1"/>
</dbReference>
<sequence length="220" mass="25384">MLAIFHDMVKESLEVFMDDFSVYGNSFDNCLNNLDKMLQCCKDENLILNWKKYHFMVKEGIVLGHKNLPFELMCDASEFAVGAVLGQKDGNHFHPSIMASKTLNAAQQKYTITEKELMVVVFAFDTFRPNLELSQMIVYTDHSALRDLFKKQDAKPRLIRWILAMPRVLISKYKDKKGTDTLPSPTTYLGLTMMRQVMTMMSTITFLDETLMEITTRDIP</sequence>
<keyword evidence="4" id="KW-0255">Endonuclease</keyword>
<dbReference type="InterPro" id="IPR043128">
    <property type="entry name" value="Rev_trsase/Diguanyl_cyclase"/>
</dbReference>
<keyword evidence="6" id="KW-0695">RNA-directed DNA polymerase</keyword>
<dbReference type="Gene3D" id="3.30.70.270">
    <property type="match status" value="1"/>
</dbReference>
<evidence type="ECO:0000313" key="9">
    <source>
        <dbReference type="Proteomes" id="UP001151760"/>
    </source>
</evidence>
<dbReference type="Pfam" id="PF17917">
    <property type="entry name" value="RT_RNaseH"/>
    <property type="match status" value="1"/>
</dbReference>
<keyword evidence="1" id="KW-0808">Transferase</keyword>